<comment type="cofactor">
    <cofactor evidence="4">
        <name>Mn(2+)</name>
        <dbReference type="ChEBI" id="CHEBI:29035"/>
    </cofactor>
    <text evidence="4">Binds 2 manganese ions per subunit.</text>
</comment>
<dbReference type="GO" id="GO:0033389">
    <property type="term" value="P:putrescine biosynthetic process from arginine, via agmatine"/>
    <property type="evidence" value="ECO:0007669"/>
    <property type="project" value="TreeGrafter"/>
</dbReference>
<protein>
    <submittedName>
        <fullName evidence="6">Agmatinase</fullName>
    </submittedName>
</protein>
<dbReference type="EMBL" id="QGHC01000002">
    <property type="protein sequence ID" value="PWK92364.1"/>
    <property type="molecule type" value="Genomic_DNA"/>
</dbReference>
<reference evidence="6 7" key="1">
    <citation type="submission" date="2018-05" db="EMBL/GenBank/DDBJ databases">
        <title>Genomic Encyclopedia of Type Strains, Phase IV (KMG-IV): sequencing the most valuable type-strain genomes for metagenomic binning, comparative biology and taxonomic classification.</title>
        <authorList>
            <person name="Goeker M."/>
        </authorList>
    </citation>
    <scope>NUCLEOTIDE SEQUENCE [LARGE SCALE GENOMIC DNA]</scope>
    <source>
        <strain evidence="6 7">DSM 14263</strain>
    </source>
</reference>
<name>A0A316IIM3_9GAMM</name>
<comment type="similarity">
    <text evidence="1">Belongs to the arginase family. Agmatinase subfamily.</text>
</comment>
<feature type="binding site" evidence="4">
    <location>
        <position position="133"/>
    </location>
    <ligand>
        <name>Mn(2+)</name>
        <dbReference type="ChEBI" id="CHEBI:29035"/>
        <label>1</label>
    </ligand>
</feature>
<dbReference type="PANTHER" id="PTHR11358">
    <property type="entry name" value="ARGINASE/AGMATINASE"/>
    <property type="match status" value="1"/>
</dbReference>
<evidence type="ECO:0000313" key="7">
    <source>
        <dbReference type="Proteomes" id="UP000245812"/>
    </source>
</evidence>
<keyword evidence="2 4" id="KW-0479">Metal-binding</keyword>
<dbReference type="SUPFAM" id="SSF52768">
    <property type="entry name" value="Arginase/deacetylase"/>
    <property type="match status" value="1"/>
</dbReference>
<organism evidence="6 7">
    <name type="scientific">Fulvimonas soli</name>
    <dbReference type="NCBI Taxonomy" id="155197"/>
    <lineage>
        <taxon>Bacteria</taxon>
        <taxon>Pseudomonadati</taxon>
        <taxon>Pseudomonadota</taxon>
        <taxon>Gammaproteobacteria</taxon>
        <taxon>Lysobacterales</taxon>
        <taxon>Rhodanobacteraceae</taxon>
        <taxon>Fulvimonas</taxon>
    </lineage>
</organism>
<feature type="binding site" evidence="4">
    <location>
        <position position="131"/>
    </location>
    <ligand>
        <name>Mn(2+)</name>
        <dbReference type="ChEBI" id="CHEBI:29035"/>
        <label>1</label>
    </ligand>
</feature>
<dbReference type="PROSITE" id="PS51409">
    <property type="entry name" value="ARGINASE_2"/>
    <property type="match status" value="1"/>
</dbReference>
<feature type="binding site" evidence="4">
    <location>
        <position position="207"/>
    </location>
    <ligand>
        <name>Mn(2+)</name>
        <dbReference type="ChEBI" id="CHEBI:29035"/>
        <label>1</label>
    </ligand>
</feature>
<accession>A0A316IIM3</accession>
<gene>
    <name evidence="6" type="ORF">C7456_10297</name>
</gene>
<dbReference type="AlphaFoldDB" id="A0A316IIM3"/>
<dbReference type="Proteomes" id="UP000245812">
    <property type="component" value="Unassembled WGS sequence"/>
</dbReference>
<proteinExistence type="inferred from homology"/>
<dbReference type="PIRSF" id="PIRSF036979">
    <property type="entry name" value="Arginase"/>
    <property type="match status" value="1"/>
</dbReference>
<evidence type="ECO:0000256" key="5">
    <source>
        <dbReference type="RuleBase" id="RU003684"/>
    </source>
</evidence>
<evidence type="ECO:0000313" key="6">
    <source>
        <dbReference type="EMBL" id="PWK92364.1"/>
    </source>
</evidence>
<dbReference type="Gene3D" id="3.40.800.10">
    <property type="entry name" value="Ureohydrolase domain"/>
    <property type="match status" value="1"/>
</dbReference>
<evidence type="ECO:0000256" key="1">
    <source>
        <dbReference type="ARBA" id="ARBA00009227"/>
    </source>
</evidence>
<evidence type="ECO:0000256" key="2">
    <source>
        <dbReference type="ARBA" id="ARBA00022723"/>
    </source>
</evidence>
<feature type="binding site" evidence="4">
    <location>
        <position position="209"/>
    </location>
    <ligand>
        <name>Mn(2+)</name>
        <dbReference type="ChEBI" id="CHEBI:29035"/>
        <label>1</label>
    </ligand>
</feature>
<feature type="binding site" evidence="4">
    <location>
        <position position="109"/>
    </location>
    <ligand>
        <name>Mn(2+)</name>
        <dbReference type="ChEBI" id="CHEBI:29035"/>
        <label>1</label>
    </ligand>
</feature>
<dbReference type="InterPro" id="IPR006035">
    <property type="entry name" value="Ureohydrolase"/>
</dbReference>
<dbReference type="RefSeq" id="WP_170120157.1">
    <property type="nucleotide sequence ID" value="NZ_MSZV01000075.1"/>
</dbReference>
<dbReference type="PANTHER" id="PTHR11358:SF26">
    <property type="entry name" value="GUANIDINO ACID HYDROLASE, MITOCHONDRIAL"/>
    <property type="match status" value="1"/>
</dbReference>
<evidence type="ECO:0000256" key="4">
    <source>
        <dbReference type="PIRSR" id="PIRSR036979-1"/>
    </source>
</evidence>
<dbReference type="InterPro" id="IPR023696">
    <property type="entry name" value="Ureohydrolase_dom_sf"/>
</dbReference>
<dbReference type="GO" id="GO:0046872">
    <property type="term" value="F:metal ion binding"/>
    <property type="evidence" value="ECO:0007669"/>
    <property type="project" value="UniProtKB-KW"/>
</dbReference>
<dbReference type="Pfam" id="PF00491">
    <property type="entry name" value="Arginase"/>
    <property type="match status" value="1"/>
</dbReference>
<evidence type="ECO:0000256" key="3">
    <source>
        <dbReference type="ARBA" id="ARBA00022801"/>
    </source>
</evidence>
<keyword evidence="3 5" id="KW-0378">Hydrolase</keyword>
<dbReference type="PROSITE" id="PS01053">
    <property type="entry name" value="ARGINASE_1"/>
    <property type="match status" value="1"/>
</dbReference>
<comment type="caution">
    <text evidence="6">The sequence shown here is derived from an EMBL/GenBank/DDBJ whole genome shotgun (WGS) entry which is preliminary data.</text>
</comment>
<dbReference type="GO" id="GO:0008783">
    <property type="term" value="F:agmatinase activity"/>
    <property type="evidence" value="ECO:0007669"/>
    <property type="project" value="TreeGrafter"/>
</dbReference>
<keyword evidence="7" id="KW-1185">Reference proteome</keyword>
<keyword evidence="4" id="KW-0464">Manganese</keyword>
<sequence length="292" mass="30856">MTRPRLQLPPHGLFDWAAGEAPARRKGNIEVIGVPSDFGNAYVSGARLGPAAIRASSLGLPQPAAGGIDRGDVEVFDDADWAQIIERVRAAVVDTAEAGALPLVLGGDHAVSYAAVAALDQAGPLDIVWFDAHTDFCPLTDTGWHNHKQVLRRIAGLGHVGRMLVIGHRGLTYFDETQQWANLDVIGGGPLPESWLRSERPLYVSVDIDSLDPCIAPGTGHPVPGGLGLPALCDMLRTLARERRVMGADVMEVNPLLDHGEMTSLAAATALAALLDGMAARSPAAHRTFEGA</sequence>
<dbReference type="InterPro" id="IPR020855">
    <property type="entry name" value="Ureohydrolase_Mn_BS"/>
</dbReference>
<feature type="binding site" evidence="4">
    <location>
        <position position="135"/>
    </location>
    <ligand>
        <name>Mn(2+)</name>
        <dbReference type="ChEBI" id="CHEBI:29035"/>
        <label>1</label>
    </ligand>
</feature>